<accession>A0A1I4J5D1</accession>
<dbReference type="RefSeq" id="WP_091328277.1">
    <property type="nucleotide sequence ID" value="NZ_FOSW01000014.1"/>
</dbReference>
<keyword evidence="3" id="KW-1185">Reference proteome</keyword>
<evidence type="ECO:0000313" key="2">
    <source>
        <dbReference type="EMBL" id="SFL61805.1"/>
    </source>
</evidence>
<dbReference type="EMBL" id="FOSW01000014">
    <property type="protein sequence ID" value="SFL61805.1"/>
    <property type="molecule type" value="Genomic_DNA"/>
</dbReference>
<dbReference type="InParanoid" id="A0A1I4J5D1"/>
<proteinExistence type="predicted"/>
<dbReference type="Proteomes" id="UP000199152">
    <property type="component" value="Unassembled WGS sequence"/>
</dbReference>
<dbReference type="InterPro" id="IPR007569">
    <property type="entry name" value="DUF559"/>
</dbReference>
<gene>
    <name evidence="2" type="ORF">SAMN04488085_11461</name>
</gene>
<evidence type="ECO:0000313" key="3">
    <source>
        <dbReference type="Proteomes" id="UP000199152"/>
    </source>
</evidence>
<feature type="domain" description="DUF559" evidence="1">
    <location>
        <begin position="61"/>
        <end position="120"/>
    </location>
</feature>
<dbReference type="Pfam" id="PF04480">
    <property type="entry name" value="DUF559"/>
    <property type="match status" value="1"/>
</dbReference>
<evidence type="ECO:0000259" key="1">
    <source>
        <dbReference type="Pfam" id="PF04480"/>
    </source>
</evidence>
<sequence>MTVEQLLAETERAGRAATAWLRAAAADAERGMRSVGESDLRRVVLAAGLPEPEWNAPVETDLGTFFVDALWRRKRVAVEADGLAYHLSAQDRGADLRRQNAIQRAGVVVLRYPVRRLREEGPACGSEIGRIVA</sequence>
<name>A0A1I4J5D1_9ACTN</name>
<dbReference type="AlphaFoldDB" id="A0A1I4J5D1"/>
<reference evidence="2 3" key="1">
    <citation type="submission" date="2016-10" db="EMBL/GenBank/DDBJ databases">
        <authorList>
            <person name="de Groot N.N."/>
        </authorList>
    </citation>
    <scope>NUCLEOTIDE SEQUENCE [LARGE SCALE GENOMIC DNA]</scope>
    <source>
        <strain evidence="2 3">DSM 45317</strain>
    </source>
</reference>
<protein>
    <recommendedName>
        <fullName evidence="1">DUF559 domain-containing protein</fullName>
    </recommendedName>
</protein>
<dbReference type="STRING" id="504800.SAMN04488085_11461"/>
<organism evidence="2 3">
    <name type="scientific">Geodermatophilus ruber</name>
    <dbReference type="NCBI Taxonomy" id="504800"/>
    <lineage>
        <taxon>Bacteria</taxon>
        <taxon>Bacillati</taxon>
        <taxon>Actinomycetota</taxon>
        <taxon>Actinomycetes</taxon>
        <taxon>Geodermatophilales</taxon>
        <taxon>Geodermatophilaceae</taxon>
        <taxon>Geodermatophilus</taxon>
    </lineage>
</organism>